<dbReference type="RefSeq" id="WP_012295119.1">
    <property type="nucleotide sequence ID" value="NC_010382.1"/>
</dbReference>
<dbReference type="EnsemblBacteria" id="ACA41060">
    <property type="protein sequence ID" value="ACA41060"/>
    <property type="gene ID" value="Bsph_3574"/>
</dbReference>
<dbReference type="HOGENOM" id="CLU_3026899_0_0_9"/>
<protein>
    <submittedName>
        <fullName evidence="2">Uncharacterized protein</fullName>
    </submittedName>
</protein>
<evidence type="ECO:0000313" key="3">
    <source>
        <dbReference type="Proteomes" id="UP000002164"/>
    </source>
</evidence>
<dbReference type="Proteomes" id="UP000002164">
    <property type="component" value="Chromosome"/>
</dbReference>
<evidence type="ECO:0000256" key="1">
    <source>
        <dbReference type="SAM" id="MobiDB-lite"/>
    </source>
</evidence>
<dbReference type="AlphaFoldDB" id="B1HSK2"/>
<organism evidence="2 3">
    <name type="scientific">Lysinibacillus sphaericus (strain C3-41)</name>
    <dbReference type="NCBI Taxonomy" id="444177"/>
    <lineage>
        <taxon>Bacteria</taxon>
        <taxon>Bacillati</taxon>
        <taxon>Bacillota</taxon>
        <taxon>Bacilli</taxon>
        <taxon>Bacillales</taxon>
        <taxon>Bacillaceae</taxon>
        <taxon>Lysinibacillus</taxon>
    </lineage>
</organism>
<proteinExistence type="predicted"/>
<reference evidence="2 3" key="1">
    <citation type="journal article" date="2008" name="J. Bacteriol.">
        <title>Complete genome sequence of the mosquitocidal bacterium Bacillus sphaericus C3-41 and comparison with those of closely related Bacillus species.</title>
        <authorList>
            <person name="Hu X."/>
            <person name="Fan W."/>
            <person name="Han B."/>
            <person name="Liu H."/>
            <person name="Zheng D."/>
            <person name="Li Q."/>
            <person name="Dong W."/>
            <person name="Yan J."/>
            <person name="Gao M."/>
            <person name="Berry C."/>
            <person name="Yuan Z."/>
        </authorList>
    </citation>
    <scope>NUCLEOTIDE SEQUENCE [LARGE SCALE GENOMIC DNA]</scope>
    <source>
        <strain evidence="2 3">C3-41</strain>
    </source>
</reference>
<dbReference type="KEGG" id="lsp:Bsph_3574"/>
<name>B1HSK2_LYSSC</name>
<accession>B1HSK2</accession>
<gene>
    <name evidence="2" type="ordered locus">Bsph_3574</name>
</gene>
<dbReference type="EMBL" id="CP000817">
    <property type="protein sequence ID" value="ACA41060.1"/>
    <property type="molecule type" value="Genomic_DNA"/>
</dbReference>
<evidence type="ECO:0000313" key="2">
    <source>
        <dbReference type="EMBL" id="ACA41060.1"/>
    </source>
</evidence>
<sequence length="55" mass="6430">MQFKKRYNVEKKEPHPSIPGVNDVNYKIAKQERGVFTNKFKAATHKKTATMKCVY</sequence>
<feature type="region of interest" description="Disordered" evidence="1">
    <location>
        <begin position="1"/>
        <end position="22"/>
    </location>
</feature>